<reference evidence="8" key="1">
    <citation type="submission" date="2025-08" db="UniProtKB">
        <authorList>
            <consortium name="Ensembl"/>
        </authorList>
    </citation>
    <scope>IDENTIFICATION</scope>
</reference>
<dbReference type="InterPro" id="IPR043136">
    <property type="entry name" value="B30.2/SPRY_sf"/>
</dbReference>
<dbReference type="Pfam" id="PF13765">
    <property type="entry name" value="PRY"/>
    <property type="match status" value="1"/>
</dbReference>
<evidence type="ECO:0000259" key="7">
    <source>
        <dbReference type="PROSITE" id="PS50188"/>
    </source>
</evidence>
<proteinExistence type="inferred from homology"/>
<dbReference type="PANTHER" id="PTHR31594">
    <property type="entry name" value="AIG1-TYPE G DOMAIN-CONTAINING PROTEIN"/>
    <property type="match status" value="1"/>
</dbReference>
<accession>A0A8C4NRQ6</accession>
<dbReference type="InterPro" id="IPR006574">
    <property type="entry name" value="PRY"/>
</dbReference>
<dbReference type="Proteomes" id="UP000694389">
    <property type="component" value="Unassembled WGS sequence"/>
</dbReference>
<dbReference type="InterPro" id="IPR013320">
    <property type="entry name" value="ConA-like_dom_sf"/>
</dbReference>
<evidence type="ECO:0000313" key="8">
    <source>
        <dbReference type="Ensembl" id="ENSDLAP00005042494.2"/>
    </source>
</evidence>
<comment type="subcellular location">
    <subcellularLocation>
        <location evidence="1">Secreted</location>
    </subcellularLocation>
</comment>
<dbReference type="InterPro" id="IPR052090">
    <property type="entry name" value="Cytolytic_pore-forming_toxin"/>
</dbReference>
<dbReference type="GeneID" id="127372977"/>
<dbReference type="RefSeq" id="XP_051272947.1">
    <property type="nucleotide sequence ID" value="XM_051416987.1"/>
</dbReference>
<dbReference type="PRINTS" id="PR01407">
    <property type="entry name" value="BUTYPHLNCDUF"/>
</dbReference>
<dbReference type="GO" id="GO:0090729">
    <property type="term" value="F:toxin activity"/>
    <property type="evidence" value="ECO:0007669"/>
    <property type="project" value="UniProtKB-KW"/>
</dbReference>
<dbReference type="OMA" id="EINIIMS"/>
<keyword evidence="9" id="KW-1185">Reference proteome</keyword>
<dbReference type="InterPro" id="IPR048997">
    <property type="entry name" value="Stonustoxin-like_helical"/>
</dbReference>
<keyword evidence="5" id="KW-0354">Hemolysis</keyword>
<dbReference type="GO" id="GO:0005576">
    <property type="term" value="C:extracellular region"/>
    <property type="evidence" value="ECO:0007669"/>
    <property type="project" value="UniProtKB-SubCell"/>
</dbReference>
<dbReference type="PANTHER" id="PTHR31594:SF16">
    <property type="entry name" value="SI:CH211-281L24.3"/>
    <property type="match status" value="1"/>
</dbReference>
<keyword evidence="3" id="KW-0964">Secreted</keyword>
<dbReference type="InterPro" id="IPR003877">
    <property type="entry name" value="SPRY_dom"/>
</dbReference>
<gene>
    <name evidence="8" type="primary">LOC127372977</name>
</gene>
<name>A0A8C4NRQ6_DICLA</name>
<protein>
    <recommendedName>
        <fullName evidence="7">B30.2/SPRY domain-containing protein</fullName>
    </recommendedName>
</protein>
<dbReference type="Pfam" id="PF21109">
    <property type="entry name" value="Stonustoxin_helical"/>
    <property type="match status" value="1"/>
</dbReference>
<evidence type="ECO:0000256" key="1">
    <source>
        <dbReference type="ARBA" id="ARBA00004613"/>
    </source>
</evidence>
<feature type="domain" description="B30.2/SPRY" evidence="7">
    <location>
        <begin position="504"/>
        <end position="702"/>
    </location>
</feature>
<dbReference type="GeneTree" id="ENSGT00390000014380"/>
<dbReference type="SMART" id="SM00449">
    <property type="entry name" value="SPRY"/>
    <property type="match status" value="1"/>
</dbReference>
<dbReference type="AlphaFoldDB" id="A0A8C4NRQ6"/>
<dbReference type="InterPro" id="IPR056072">
    <property type="entry name" value="SNTX_MACPF/CDC-like_dom"/>
</dbReference>
<evidence type="ECO:0000256" key="5">
    <source>
        <dbReference type="ARBA" id="ARBA00022735"/>
    </source>
</evidence>
<organism evidence="8 9">
    <name type="scientific">Dicentrarchus labrax</name>
    <name type="common">European seabass</name>
    <name type="synonym">Morone labrax</name>
    <dbReference type="NCBI Taxonomy" id="13489"/>
    <lineage>
        <taxon>Eukaryota</taxon>
        <taxon>Metazoa</taxon>
        <taxon>Chordata</taxon>
        <taxon>Craniata</taxon>
        <taxon>Vertebrata</taxon>
        <taxon>Euteleostomi</taxon>
        <taxon>Actinopterygii</taxon>
        <taxon>Neopterygii</taxon>
        <taxon>Teleostei</taxon>
        <taxon>Neoteleostei</taxon>
        <taxon>Acanthomorphata</taxon>
        <taxon>Eupercaria</taxon>
        <taxon>Moronidae</taxon>
        <taxon>Dicentrarchus</taxon>
    </lineage>
</organism>
<dbReference type="GO" id="GO:0031640">
    <property type="term" value="P:killing of cells of another organism"/>
    <property type="evidence" value="ECO:0007669"/>
    <property type="project" value="UniProtKB-KW"/>
</dbReference>
<reference evidence="8" key="2">
    <citation type="submission" date="2025-09" db="UniProtKB">
        <authorList>
            <consortium name="Ensembl"/>
        </authorList>
    </citation>
    <scope>IDENTIFICATION</scope>
</reference>
<evidence type="ECO:0000256" key="4">
    <source>
        <dbReference type="ARBA" id="ARBA00022656"/>
    </source>
</evidence>
<keyword evidence="4" id="KW-0800">Toxin</keyword>
<dbReference type="Pfam" id="PF00622">
    <property type="entry name" value="SPRY"/>
    <property type="match status" value="1"/>
</dbReference>
<sequence length="702" mass="79247">MASDHMVVAALGRPFTLGMLYDARKDELIPGLTLWDHKTLQEKTVESSQHSSSFKISASDSTESKSSLLDINASLKASFMGGLIEVGGSAAYLNDTKKFKNQSRVTFQYKATTNFKQLSMIDLQTMDPEQIDLIEKGFATHVVTGILYGADAFFVFDSEKLEASSVQDIQGGMEAVIKKIPSFDIQGKVDIKLTDEEKALTKKFSCKFYGDFILESNPGTFEEAVKTYAELPKLLQQEEKGEKGVPLMVWLMPLKSLEAKAAEFKSVSVGVVRKAENALEDLRELVMRCNDSLADSVGEDFPQIHKHLTTFKVLCNQYAASLQQTMAEELPLIREGKENESKLKKVFEDRDKSPFSHEKLSNWLDHKEREINVIRSCVEIMQGTKIIPNQSELDREVLASGVEDALCFVFTSLETADPVLDEMGNYVDTLLLVSTNEVPWYYSDEVLTNMREKAKAFHDIAKVLRKNSRLRFLIAAFANEKYKGASIYHYKDGILVNEDFSKPDITNVEAVTDRRDLIWYACDLTLDPDTAHNSLTLSDGNKKVTHGAVQSYPYLPQRFDHYPEVLCREGLTWRCYWEVEWSTGYSEDVAVGVTYIRLGRKGKGNDCWIGGNPMSWALGHRWSPPDPTLYADINCSQLRFPVPATGCTRLGVYLDWPAGTLSYYNASSDTLSHIHTIRTKFSEPVYPAFMVWRDFNYAFLSL</sequence>
<dbReference type="InterPro" id="IPR001870">
    <property type="entry name" value="B30.2/SPRY"/>
</dbReference>
<dbReference type="InterPro" id="IPR003879">
    <property type="entry name" value="Butyrophylin_SPRY"/>
</dbReference>
<dbReference type="Ensembl" id="ENSDLAT00005045376.2">
    <property type="protein sequence ID" value="ENSDLAP00005042494.2"/>
    <property type="gene ID" value="ENSDLAG00005018954.2"/>
</dbReference>
<keyword evidence="6" id="KW-0204">Cytolysis</keyword>
<dbReference type="Pfam" id="PF18078">
    <property type="entry name" value="Thioredoxin_11"/>
    <property type="match status" value="1"/>
</dbReference>
<dbReference type="SMART" id="SM00589">
    <property type="entry name" value="PRY"/>
    <property type="match status" value="1"/>
</dbReference>
<evidence type="ECO:0000256" key="3">
    <source>
        <dbReference type="ARBA" id="ARBA00022525"/>
    </source>
</evidence>
<dbReference type="PROSITE" id="PS50188">
    <property type="entry name" value="B302_SPRY"/>
    <property type="match status" value="1"/>
</dbReference>
<evidence type="ECO:0000256" key="6">
    <source>
        <dbReference type="ARBA" id="ARBA00022852"/>
    </source>
</evidence>
<dbReference type="Gene3D" id="2.60.120.920">
    <property type="match status" value="1"/>
</dbReference>
<dbReference type="RefSeq" id="XP_051272946.1">
    <property type="nucleotide sequence ID" value="XM_051416986.1"/>
</dbReference>
<dbReference type="SUPFAM" id="SSF49899">
    <property type="entry name" value="Concanavalin A-like lectins/glucanases"/>
    <property type="match status" value="1"/>
</dbReference>
<dbReference type="CDD" id="cd16040">
    <property type="entry name" value="SPRY_PRY_SNTX"/>
    <property type="match status" value="1"/>
</dbReference>
<dbReference type="Pfam" id="PF24674">
    <property type="entry name" value="MACPF_SNTX"/>
    <property type="match status" value="1"/>
</dbReference>
<comment type="similarity">
    <text evidence="2">Belongs to the SNTX/VTX toxin family.</text>
</comment>
<dbReference type="OrthoDB" id="8954335at2759"/>
<dbReference type="InterPro" id="IPR040581">
    <property type="entry name" value="Thioredoxin_11"/>
</dbReference>
<evidence type="ECO:0000313" key="9">
    <source>
        <dbReference type="Proteomes" id="UP000694389"/>
    </source>
</evidence>
<evidence type="ECO:0000256" key="2">
    <source>
        <dbReference type="ARBA" id="ARBA00006480"/>
    </source>
</evidence>